<dbReference type="EMBL" id="BAAATD010000002">
    <property type="protein sequence ID" value="GAA2583252.1"/>
    <property type="molecule type" value="Genomic_DNA"/>
</dbReference>
<dbReference type="PANTHER" id="PTHR37042">
    <property type="entry name" value="OUTER MEMBRANE PROTEIN RV1973"/>
    <property type="match status" value="1"/>
</dbReference>
<name>A0ABP6BRA1_9ACTN</name>
<comment type="subcellular location">
    <subcellularLocation>
        <location evidence="1">Membrane</location>
    </subcellularLocation>
</comment>
<keyword evidence="5" id="KW-1185">Reference proteome</keyword>
<organism evidence="4 5">
    <name type="scientific">Actinomadura fulvescens</name>
    <dbReference type="NCBI Taxonomy" id="46160"/>
    <lineage>
        <taxon>Bacteria</taxon>
        <taxon>Bacillati</taxon>
        <taxon>Actinomycetota</taxon>
        <taxon>Actinomycetes</taxon>
        <taxon>Streptosporangiales</taxon>
        <taxon>Thermomonosporaceae</taxon>
        <taxon>Actinomadura</taxon>
    </lineage>
</organism>
<evidence type="ECO:0008006" key="6">
    <source>
        <dbReference type="Google" id="ProtNLM"/>
    </source>
</evidence>
<accession>A0ABP6BRA1</accession>
<protein>
    <recommendedName>
        <fullName evidence="6">Mce-associated membrane protein</fullName>
    </recommendedName>
</protein>
<evidence type="ECO:0000256" key="3">
    <source>
        <dbReference type="SAM" id="Phobius"/>
    </source>
</evidence>
<reference evidence="5" key="1">
    <citation type="journal article" date="2019" name="Int. J. Syst. Evol. Microbiol.">
        <title>The Global Catalogue of Microorganisms (GCM) 10K type strain sequencing project: providing services to taxonomists for standard genome sequencing and annotation.</title>
        <authorList>
            <consortium name="The Broad Institute Genomics Platform"/>
            <consortium name="The Broad Institute Genome Sequencing Center for Infectious Disease"/>
            <person name="Wu L."/>
            <person name="Ma J."/>
        </authorList>
    </citation>
    <scope>NUCLEOTIDE SEQUENCE [LARGE SCALE GENOMIC DNA]</scope>
    <source>
        <strain evidence="5">JCM 6833</strain>
    </source>
</reference>
<feature type="transmembrane region" description="Helical" evidence="3">
    <location>
        <begin position="22"/>
        <end position="41"/>
    </location>
</feature>
<sequence length="180" mass="19039">MPTIIEDPLAEELAPARPAFPWVRFAVAAVVAVVAVVLLFLRGSGGEESPNRALTDADATTKAVGDVSNTLTRVFTYSAQDTATAERAAAESLSGRAATEYRRLFAEVKRQAPADGLALKTRVVRAGLVSLTGDKAQLLVFLDQVTTRSGKPAGTTAAAQLSVTAELKDGLWRITDLKSR</sequence>
<evidence type="ECO:0000256" key="2">
    <source>
        <dbReference type="ARBA" id="ARBA00023136"/>
    </source>
</evidence>
<dbReference type="Proteomes" id="UP001501509">
    <property type="component" value="Unassembled WGS sequence"/>
</dbReference>
<gene>
    <name evidence="4" type="ORF">GCM10010411_14880</name>
</gene>
<evidence type="ECO:0000256" key="1">
    <source>
        <dbReference type="ARBA" id="ARBA00004370"/>
    </source>
</evidence>
<keyword evidence="3" id="KW-1133">Transmembrane helix</keyword>
<keyword evidence="2 3" id="KW-0472">Membrane</keyword>
<keyword evidence="3" id="KW-0812">Transmembrane</keyword>
<proteinExistence type="predicted"/>
<evidence type="ECO:0000313" key="5">
    <source>
        <dbReference type="Proteomes" id="UP001501509"/>
    </source>
</evidence>
<comment type="caution">
    <text evidence="4">The sequence shown here is derived from an EMBL/GenBank/DDBJ whole genome shotgun (WGS) entry which is preliminary data.</text>
</comment>
<dbReference type="RefSeq" id="WP_344539006.1">
    <property type="nucleotide sequence ID" value="NZ_BAAATD010000002.1"/>
</dbReference>
<evidence type="ECO:0000313" key="4">
    <source>
        <dbReference type="EMBL" id="GAA2583252.1"/>
    </source>
</evidence>
<dbReference type="PANTHER" id="PTHR37042:SF4">
    <property type="entry name" value="OUTER MEMBRANE PROTEIN RV1973"/>
    <property type="match status" value="1"/>
</dbReference>